<organism evidence="7 8">
    <name type="scientific">Pseudomonas schmalbachii</name>
    <dbReference type="NCBI Taxonomy" id="2816993"/>
    <lineage>
        <taxon>Bacteria</taxon>
        <taxon>Pseudomonadati</taxon>
        <taxon>Pseudomonadota</taxon>
        <taxon>Gammaproteobacteria</taxon>
        <taxon>Pseudomonadales</taxon>
        <taxon>Pseudomonadaceae</taxon>
        <taxon>Pseudomonas</taxon>
    </lineage>
</organism>
<dbReference type="SMART" id="SM00478">
    <property type="entry name" value="ENDO3c"/>
    <property type="match status" value="1"/>
</dbReference>
<dbReference type="InterPro" id="IPR010316">
    <property type="entry name" value="AlkA_N"/>
</dbReference>
<dbReference type="Pfam" id="PF00730">
    <property type="entry name" value="HhH-GPD"/>
    <property type="match status" value="1"/>
</dbReference>
<dbReference type="SMART" id="SM01009">
    <property type="entry name" value="AlkA_N"/>
    <property type="match status" value="1"/>
</dbReference>
<evidence type="ECO:0000259" key="6">
    <source>
        <dbReference type="SMART" id="SM01009"/>
    </source>
</evidence>
<dbReference type="Gene3D" id="3.30.310.20">
    <property type="entry name" value="DNA-3-methyladenine glycosylase AlkA, N-terminal domain"/>
    <property type="match status" value="1"/>
</dbReference>
<dbReference type="EMBL" id="JAELYA010000003">
    <property type="protein sequence ID" value="MBO3275627.1"/>
    <property type="molecule type" value="Genomic_DNA"/>
</dbReference>
<comment type="caution">
    <text evidence="7">The sequence shown here is derived from an EMBL/GenBank/DDBJ whole genome shotgun (WGS) entry which is preliminary data.</text>
</comment>
<dbReference type="Gene3D" id="1.10.340.30">
    <property type="entry name" value="Hypothetical protein, domain 2"/>
    <property type="match status" value="1"/>
</dbReference>
<evidence type="ECO:0000313" key="8">
    <source>
        <dbReference type="Proteomes" id="UP000669060"/>
    </source>
</evidence>
<evidence type="ECO:0000256" key="1">
    <source>
        <dbReference type="ARBA" id="ARBA00000086"/>
    </source>
</evidence>
<dbReference type="EC" id="3.2.2.21" evidence="2"/>
<dbReference type="Proteomes" id="UP000669060">
    <property type="component" value="Unassembled WGS sequence"/>
</dbReference>
<dbReference type="PANTHER" id="PTHR43003:SF13">
    <property type="entry name" value="DNA-3-METHYLADENINE GLYCOSYLASE 2"/>
    <property type="match status" value="1"/>
</dbReference>
<feature type="domain" description="HhH-GPD" evidence="5">
    <location>
        <begin position="138"/>
        <end position="296"/>
    </location>
</feature>
<dbReference type="InterPro" id="IPR003265">
    <property type="entry name" value="HhH-GPD_domain"/>
</dbReference>
<dbReference type="InterPro" id="IPR051912">
    <property type="entry name" value="Alkylbase_DNA_Glycosylase/TA"/>
</dbReference>
<dbReference type="CDD" id="cd00056">
    <property type="entry name" value="ENDO3c"/>
    <property type="match status" value="1"/>
</dbReference>
<reference evidence="7 8" key="1">
    <citation type="submission" date="2020-12" db="EMBL/GenBank/DDBJ databases">
        <title>Pseudomonas schmalbachii sp. nov. isolated from millipede gut.</title>
        <authorList>
            <person name="Shelomi M."/>
        </authorList>
    </citation>
    <scope>NUCLEOTIDE SEQUENCE [LARGE SCALE GENOMIC DNA]</scope>
    <source>
        <strain evidence="7 8">Milli4</strain>
    </source>
</reference>
<sequence>MNATTMPQTLHLPYLAPWDWQQFHQHFALRALPGVECLEPRRYSRSVRMDGHAGWFSVAPLDDEAALELQLYLDPQAAAHAQALVARVRRMFDLDADPRQVAAHLGADPLLKPLLENHPGLRLPTAFDPFEQAVRAIVGQQVTVKAAVTITGRLVERLGEPLPNARADGPRRLFPTPEALAGANLDGIGMPGKRVATLQRFAEACASGALALHVEDGAEALVQRLCALPGIGPWTAEYVALRAFGEADAFPAADLGLLKAPVWGEGGISARELARRAEAWRPWRAYAAVYLWQSYANGG</sequence>
<dbReference type="InterPro" id="IPR011257">
    <property type="entry name" value="DNA_glycosylase"/>
</dbReference>
<comment type="catalytic activity">
    <reaction evidence="1">
        <text>Hydrolysis of alkylated DNA, releasing 3-methyladenine, 3-methylguanine, 7-methylguanine and 7-methyladenine.</text>
        <dbReference type="EC" id="3.2.2.21"/>
    </reaction>
</comment>
<evidence type="ECO:0000256" key="3">
    <source>
        <dbReference type="ARBA" id="ARBA00022763"/>
    </source>
</evidence>
<keyword evidence="8" id="KW-1185">Reference proteome</keyword>
<dbReference type="SUPFAM" id="SSF55945">
    <property type="entry name" value="TATA-box binding protein-like"/>
    <property type="match status" value="1"/>
</dbReference>
<evidence type="ECO:0000256" key="4">
    <source>
        <dbReference type="ARBA" id="ARBA00023204"/>
    </source>
</evidence>
<evidence type="ECO:0000256" key="2">
    <source>
        <dbReference type="ARBA" id="ARBA00012000"/>
    </source>
</evidence>
<dbReference type="Gene3D" id="1.10.1670.10">
    <property type="entry name" value="Helix-hairpin-Helix base-excision DNA repair enzymes (C-terminal)"/>
    <property type="match status" value="1"/>
</dbReference>
<proteinExistence type="predicted"/>
<dbReference type="InterPro" id="IPR037046">
    <property type="entry name" value="AlkA_N_sf"/>
</dbReference>
<keyword evidence="4" id="KW-0234">DNA repair</keyword>
<name>A0ABS3TPQ2_9PSED</name>
<dbReference type="Pfam" id="PF06029">
    <property type="entry name" value="AlkA_N"/>
    <property type="match status" value="1"/>
</dbReference>
<gene>
    <name evidence="7" type="ORF">JFY56_10360</name>
</gene>
<dbReference type="InterPro" id="IPR023170">
    <property type="entry name" value="HhH_base_excis_C"/>
</dbReference>
<dbReference type="SUPFAM" id="SSF48150">
    <property type="entry name" value="DNA-glycosylase"/>
    <property type="match status" value="1"/>
</dbReference>
<evidence type="ECO:0000313" key="7">
    <source>
        <dbReference type="EMBL" id="MBO3275627.1"/>
    </source>
</evidence>
<accession>A0ABS3TPQ2</accession>
<evidence type="ECO:0000259" key="5">
    <source>
        <dbReference type="SMART" id="SM00478"/>
    </source>
</evidence>
<protein>
    <recommendedName>
        <fullName evidence="2">DNA-3-methyladenine glycosylase II</fullName>
        <ecNumber evidence="2">3.2.2.21</ecNumber>
    </recommendedName>
</protein>
<dbReference type="PANTHER" id="PTHR43003">
    <property type="entry name" value="DNA-3-METHYLADENINE GLYCOSYLASE"/>
    <property type="match status" value="1"/>
</dbReference>
<keyword evidence="3" id="KW-0227">DNA damage</keyword>
<dbReference type="RefSeq" id="WP_208313569.1">
    <property type="nucleotide sequence ID" value="NZ_JAELYA010000003.1"/>
</dbReference>
<feature type="domain" description="DNA-3-methyladenine glycosylase AlkA N-terminal" evidence="6">
    <location>
        <begin position="9"/>
        <end position="128"/>
    </location>
</feature>